<feature type="transmembrane region" description="Helical" evidence="4">
    <location>
        <begin position="380"/>
        <end position="398"/>
    </location>
</feature>
<feature type="repeat" description="TPR" evidence="3">
    <location>
        <begin position="490"/>
        <end position="523"/>
    </location>
</feature>
<dbReference type="PANTHER" id="PTHR44227:SF3">
    <property type="entry name" value="PROTEIN O-MANNOSYL-TRANSFERASE TMTC4"/>
    <property type="match status" value="1"/>
</dbReference>
<feature type="repeat" description="TPR" evidence="3">
    <location>
        <begin position="524"/>
        <end position="557"/>
    </location>
</feature>
<keyword evidence="1" id="KW-0677">Repeat</keyword>
<evidence type="ECO:0000256" key="2">
    <source>
        <dbReference type="ARBA" id="ARBA00022803"/>
    </source>
</evidence>
<proteinExistence type="predicted"/>
<feature type="repeat" description="TPR" evidence="3">
    <location>
        <begin position="456"/>
        <end position="489"/>
    </location>
</feature>
<dbReference type="InterPro" id="IPR011990">
    <property type="entry name" value="TPR-like_helical_dom_sf"/>
</dbReference>
<dbReference type="PROSITE" id="PS50293">
    <property type="entry name" value="TPR_REGION"/>
    <property type="match status" value="2"/>
</dbReference>
<evidence type="ECO:0000313" key="6">
    <source>
        <dbReference type="EMBL" id="QEG16866.1"/>
    </source>
</evidence>
<dbReference type="Gene3D" id="1.25.40.10">
    <property type="entry name" value="Tetratricopeptide repeat domain"/>
    <property type="match status" value="2"/>
</dbReference>
<keyword evidence="2 3" id="KW-0802">TPR repeat</keyword>
<accession>A0ABX5YMD3</accession>
<protein>
    <submittedName>
        <fullName evidence="6">TPR repeat-containing protein YrrB</fullName>
    </submittedName>
</protein>
<evidence type="ECO:0000256" key="3">
    <source>
        <dbReference type="PROSITE-ProRule" id="PRU00339"/>
    </source>
</evidence>
<feature type="transmembrane region" description="Helical" evidence="4">
    <location>
        <begin position="143"/>
        <end position="161"/>
    </location>
</feature>
<feature type="transmembrane region" description="Helical" evidence="4">
    <location>
        <begin position="93"/>
        <end position="112"/>
    </location>
</feature>
<keyword evidence="4" id="KW-1133">Transmembrane helix</keyword>
<dbReference type="PANTHER" id="PTHR44227">
    <property type="match status" value="1"/>
</dbReference>
<dbReference type="PROSITE" id="PS50005">
    <property type="entry name" value="TPR"/>
    <property type="match status" value="4"/>
</dbReference>
<dbReference type="SUPFAM" id="SSF48452">
    <property type="entry name" value="TPR-like"/>
    <property type="match status" value="1"/>
</dbReference>
<keyword evidence="4" id="KW-0812">Transmembrane</keyword>
<dbReference type="InterPro" id="IPR019734">
    <property type="entry name" value="TPR_rpt"/>
</dbReference>
<evidence type="ECO:0000256" key="1">
    <source>
        <dbReference type="ARBA" id="ARBA00022737"/>
    </source>
</evidence>
<evidence type="ECO:0000256" key="4">
    <source>
        <dbReference type="SAM" id="Phobius"/>
    </source>
</evidence>
<feature type="transmembrane region" description="Helical" evidence="4">
    <location>
        <begin position="327"/>
        <end position="345"/>
    </location>
</feature>
<evidence type="ECO:0000313" key="7">
    <source>
        <dbReference type="Proteomes" id="UP000322887"/>
    </source>
</evidence>
<name>A0ABX5YMD3_9PLAN</name>
<feature type="transmembrane region" description="Helical" evidence="4">
    <location>
        <begin position="232"/>
        <end position="250"/>
    </location>
</feature>
<keyword evidence="7" id="KW-1185">Reference proteome</keyword>
<evidence type="ECO:0000259" key="5">
    <source>
        <dbReference type="Pfam" id="PF13231"/>
    </source>
</evidence>
<dbReference type="GeneID" id="98647287"/>
<feature type="transmembrane region" description="Helical" evidence="4">
    <location>
        <begin position="351"/>
        <end position="368"/>
    </location>
</feature>
<dbReference type="SMART" id="SM00028">
    <property type="entry name" value="TPR"/>
    <property type="match status" value="5"/>
</dbReference>
<dbReference type="Pfam" id="PF13231">
    <property type="entry name" value="PMT_2"/>
    <property type="match status" value="1"/>
</dbReference>
<dbReference type="Pfam" id="PF13414">
    <property type="entry name" value="TPR_11"/>
    <property type="match status" value="1"/>
</dbReference>
<dbReference type="Pfam" id="PF14559">
    <property type="entry name" value="TPR_19"/>
    <property type="match status" value="1"/>
</dbReference>
<feature type="transmembrane region" description="Helical" evidence="4">
    <location>
        <begin position="294"/>
        <end position="315"/>
    </location>
</feature>
<feature type="transmembrane region" description="Helical" evidence="4">
    <location>
        <begin position="167"/>
        <end position="195"/>
    </location>
</feature>
<dbReference type="EMBL" id="CP042910">
    <property type="protein sequence ID" value="QEG16866.1"/>
    <property type="molecule type" value="Genomic_DNA"/>
</dbReference>
<dbReference type="InterPro" id="IPR052346">
    <property type="entry name" value="O-mannosyl-transferase_TMTC"/>
</dbReference>
<reference evidence="6 7" key="1">
    <citation type="submission" date="2019-08" db="EMBL/GenBank/DDBJ databases">
        <title>Deep-cultivation of Planctomycetes and their phenomic and genomic characterization uncovers novel biology.</title>
        <authorList>
            <person name="Wiegand S."/>
            <person name="Jogler M."/>
            <person name="Boedeker C."/>
            <person name="Pinto D."/>
            <person name="Vollmers J."/>
            <person name="Rivas-Marin E."/>
            <person name="Kohn T."/>
            <person name="Peeters S.H."/>
            <person name="Heuer A."/>
            <person name="Rast P."/>
            <person name="Oberbeckmann S."/>
            <person name="Bunk B."/>
            <person name="Jeske O."/>
            <person name="Meyerdierks A."/>
            <person name="Storesund J.E."/>
            <person name="Kallscheuer N."/>
            <person name="Luecker S."/>
            <person name="Lage O.M."/>
            <person name="Pohl T."/>
            <person name="Merkel B.J."/>
            <person name="Hornburger P."/>
            <person name="Mueller R.-W."/>
            <person name="Bruemmer F."/>
            <person name="Labrenz M."/>
            <person name="Spormann A.M."/>
            <person name="Op den Camp H."/>
            <person name="Overmann J."/>
            <person name="Amann R."/>
            <person name="Jetten M.S.M."/>
            <person name="Mascher T."/>
            <person name="Medema M.H."/>
            <person name="Devos D.P."/>
            <person name="Kaster A.-K."/>
            <person name="Ovreas L."/>
            <person name="Rohde M."/>
            <person name="Galperin M.Y."/>
            <person name="Jogler C."/>
        </authorList>
    </citation>
    <scope>NUCLEOTIDE SEQUENCE [LARGE SCALE GENOMIC DNA]</scope>
    <source>
        <strain evidence="6 7">DSM 8797</strain>
    </source>
</reference>
<dbReference type="InterPro" id="IPR038731">
    <property type="entry name" value="RgtA/B/C-like"/>
</dbReference>
<keyword evidence="4" id="KW-0472">Membrane</keyword>
<sequence length="609" mass="68521">MRPHLRNSLILCVLTLIVYAQTFSFGFVTIDDPSWIVNNAFVNSGVNATNVRWAFSFNTVDALSNWMPFTFLSLMIDAQLFGMGGGSFHLTNVLLHCASVLFLYAALVQLTGATTKSAIVAALFAVHPLHVESVAWVTERKDVLSLCFGHAAIWAYAMYVTGARMKYYLASVALFLCSLLSKQTLVTLPFLLLLLDYWPLYRTSALANPLAATTDEGPAGSVPWRRLIVEKIPFLILTVLFCGLALYSQTNPMEFAGQFSLPYRMLNAATSYTEYVGKTFWPTGLTLFYPHRTISPLAGILASGFLLLACGLAFVWRRRKPYVFTGWFWFLGTLVPVIGLVQIGMQRMADRYTYLPLTGIFLLVVWLVDDLVRDSTLRKLVLPMITALSILLLTLTAFQQTALWGDNVALYSHGLAVTEENGRMHQMLAVALWERKDLQASLRHFEASARLLPQNHIVYEKWGSLLREMGQTDEAVQKLQRSIEINPQYAPAYFTLGRIWESRGDLDKARELYEATLQHAPGFDSAWYNLGLIDLKAGRQPEAIAAFQRALEINPRHASAHNNLGVIYLFQQNFSQAKFHFEEALHIDPELKQAKQGLEYMKSQTNGSR</sequence>
<dbReference type="Proteomes" id="UP000322887">
    <property type="component" value="Chromosome"/>
</dbReference>
<organism evidence="6 7">
    <name type="scientific">Gimesia maris</name>
    <dbReference type="NCBI Taxonomy" id="122"/>
    <lineage>
        <taxon>Bacteria</taxon>
        <taxon>Pseudomonadati</taxon>
        <taxon>Planctomycetota</taxon>
        <taxon>Planctomycetia</taxon>
        <taxon>Planctomycetales</taxon>
        <taxon>Planctomycetaceae</taxon>
        <taxon>Gimesia</taxon>
    </lineage>
</organism>
<feature type="domain" description="Glycosyltransferase RgtA/B/C/D-like" evidence="5">
    <location>
        <begin position="74"/>
        <end position="194"/>
    </location>
</feature>
<dbReference type="RefSeq" id="WP_002649558.1">
    <property type="nucleotide sequence ID" value="NZ_CP042910.1"/>
</dbReference>
<feature type="repeat" description="TPR" evidence="3">
    <location>
        <begin position="558"/>
        <end position="591"/>
    </location>
</feature>
<gene>
    <name evidence="6" type="primary">yrrB_3</name>
    <name evidence="6" type="ORF">GmarT_27350</name>
</gene>